<reference evidence="2" key="1">
    <citation type="journal article" date="2019" name="Int. J. Syst. Evol. Microbiol.">
        <title>The Global Catalogue of Microorganisms (GCM) 10K type strain sequencing project: providing services to taxonomists for standard genome sequencing and annotation.</title>
        <authorList>
            <consortium name="The Broad Institute Genomics Platform"/>
            <consortium name="The Broad Institute Genome Sequencing Center for Infectious Disease"/>
            <person name="Wu L."/>
            <person name="Ma J."/>
        </authorList>
    </citation>
    <scope>NUCLEOTIDE SEQUENCE [LARGE SCALE GENOMIC DNA]</scope>
    <source>
        <strain evidence="2">CGMCC 1.14966</strain>
    </source>
</reference>
<evidence type="ECO:0000313" key="1">
    <source>
        <dbReference type="EMBL" id="GGH91779.1"/>
    </source>
</evidence>
<organism evidence="1 2">
    <name type="scientific">Hymenobacter frigidus</name>
    <dbReference type="NCBI Taxonomy" id="1524095"/>
    <lineage>
        <taxon>Bacteria</taxon>
        <taxon>Pseudomonadati</taxon>
        <taxon>Bacteroidota</taxon>
        <taxon>Cytophagia</taxon>
        <taxon>Cytophagales</taxon>
        <taxon>Hymenobacteraceae</taxon>
        <taxon>Hymenobacter</taxon>
    </lineage>
</organism>
<dbReference type="Proteomes" id="UP000637774">
    <property type="component" value="Unassembled WGS sequence"/>
</dbReference>
<protein>
    <submittedName>
        <fullName evidence="1">Uncharacterized protein</fullName>
    </submittedName>
</protein>
<comment type="caution">
    <text evidence="1">The sequence shown here is derived from an EMBL/GenBank/DDBJ whole genome shotgun (WGS) entry which is preliminary data.</text>
</comment>
<accession>A0ABQ2ALG5</accession>
<sequence length="115" mass="13175">MNVGNIGAMRELTESEAFQFLAFMNKLVVGLDRIGSQYHDNAEDRAWALAYVMSPAVFKEAAQLRHLIGSKYNQELAEGQDQGEVEQLLTDLPYWKMPTPEQLERFKQNQLKKQA</sequence>
<evidence type="ECO:0000313" key="2">
    <source>
        <dbReference type="Proteomes" id="UP000637774"/>
    </source>
</evidence>
<dbReference type="EMBL" id="BMGY01000090">
    <property type="protein sequence ID" value="GGH91779.1"/>
    <property type="molecule type" value="Genomic_DNA"/>
</dbReference>
<gene>
    <name evidence="1" type="ORF">GCM10011495_40630</name>
</gene>
<name>A0ABQ2ALG5_9BACT</name>
<proteinExistence type="predicted"/>
<keyword evidence="2" id="KW-1185">Reference proteome</keyword>